<keyword evidence="2" id="KW-1185">Reference proteome</keyword>
<dbReference type="STRING" id="1129793.GPLA_3554"/>
<proteinExistence type="predicted"/>
<evidence type="ECO:0000313" key="2">
    <source>
        <dbReference type="Proteomes" id="UP000006322"/>
    </source>
</evidence>
<dbReference type="NCBIfam" id="TIGR02565">
    <property type="entry name" value="cas_Csy2"/>
    <property type="match status" value="1"/>
</dbReference>
<dbReference type="InterPro" id="IPR013398">
    <property type="entry name" value="CRISPR-assoc_prot_Csy2"/>
</dbReference>
<evidence type="ECO:0000313" key="1">
    <source>
        <dbReference type="EMBL" id="GAC34442.1"/>
    </source>
</evidence>
<accession>K6ZW18</accession>
<dbReference type="Pfam" id="PF09614">
    <property type="entry name" value="Cas_Csy2"/>
    <property type="match status" value="2"/>
</dbReference>
<protein>
    <recommendedName>
        <fullName evidence="3">Type I-F CRISPR-associated protein Csy2</fullName>
    </recommendedName>
</protein>
<reference evidence="2" key="1">
    <citation type="journal article" date="2014" name="Environ. Microbiol.">
        <title>Comparative genomics of the marine bacterial genus Glaciecola reveals the high degree of genomic diversity and genomic characteristic for cold adaptation.</title>
        <authorList>
            <person name="Qin Q.L."/>
            <person name="Xie B.B."/>
            <person name="Yu Y."/>
            <person name="Shu Y.L."/>
            <person name="Rong J.C."/>
            <person name="Zhang Y.J."/>
            <person name="Zhao D.L."/>
            <person name="Chen X.L."/>
            <person name="Zhang X.Y."/>
            <person name="Chen B."/>
            <person name="Zhou B.C."/>
            <person name="Zhang Y.Z."/>
        </authorList>
    </citation>
    <scope>NUCLEOTIDE SEQUENCE [LARGE SCALE GENOMIC DNA]</scope>
    <source>
        <strain evidence="2">LMG 21857</strain>
    </source>
</reference>
<name>K6ZW18_9ALTE</name>
<organism evidence="1 2">
    <name type="scientific">Paraglaciecola polaris LMG 21857</name>
    <dbReference type="NCBI Taxonomy" id="1129793"/>
    <lineage>
        <taxon>Bacteria</taxon>
        <taxon>Pseudomonadati</taxon>
        <taxon>Pseudomonadota</taxon>
        <taxon>Gammaproteobacteria</taxon>
        <taxon>Alteromonadales</taxon>
        <taxon>Alteromonadaceae</taxon>
        <taxon>Paraglaciecola</taxon>
    </lineage>
</organism>
<evidence type="ECO:0008006" key="3">
    <source>
        <dbReference type="Google" id="ProtNLM"/>
    </source>
</evidence>
<gene>
    <name evidence="1" type="ORF">GPLA_3554</name>
</gene>
<dbReference type="AlphaFoldDB" id="K6ZW18"/>
<dbReference type="Proteomes" id="UP000006322">
    <property type="component" value="Unassembled WGS sequence"/>
</dbReference>
<dbReference type="RefSeq" id="WP_007106207.1">
    <property type="nucleotide sequence ID" value="NZ_BAER01000110.1"/>
</dbReference>
<comment type="caution">
    <text evidence="1">The sequence shown here is derived from an EMBL/GenBank/DDBJ whole genome shotgun (WGS) entry which is preliminary data.</text>
</comment>
<sequence length="393" mass="44969">MSQYILINRVNVQNANAVAGFTWGFPSITHFIGFGHNLSRKLSKSNFSNFKISGCSVISHENHVHSYQGNRFTQSKNPAYLMSDVKKIIDGKAPSIIEEGKLNMTVSLLIGFDGFLGNQANIFIEWLKKQCLMQRLAGGTILDIDSIQVFDITDKNKFYLLKRKLLPGFALMDRSIDLAQYHELNLADNSDAELLDSWLDFAALKQKARPKSNLISKHLNMQVKSASILDRVLHDWITHLERIPYDLNVPTSVIKYFETLEKNKSTKAVLEQWQHYLQPTDKSSADWEYLPKPSSGYLVPIMTGYKAISQVYDNIDIENTRDSRTPVCFVEAIHSIGEWQGVNNFRNAEDIASSLWHYEHKEHWYLCKQHSTNQSDTLDEFDSTIITEILDLS</sequence>
<dbReference type="OrthoDB" id="1550641at2"/>
<dbReference type="EMBL" id="BAER01000110">
    <property type="protein sequence ID" value="GAC34442.1"/>
    <property type="molecule type" value="Genomic_DNA"/>
</dbReference>
<dbReference type="CDD" id="cd09736">
    <property type="entry name" value="Csy2_I-F"/>
    <property type="match status" value="1"/>
</dbReference>